<comment type="caution">
    <text evidence="8">The sequence shown here is derived from an EMBL/GenBank/DDBJ whole genome shotgun (WGS) entry which is preliminary data.</text>
</comment>
<dbReference type="Gene3D" id="3.50.50.60">
    <property type="entry name" value="FAD/NAD(P)-binding domain"/>
    <property type="match status" value="2"/>
</dbReference>
<protein>
    <submittedName>
        <fullName evidence="8">Pyridine nucleotide-disulfide oxidoreductase</fullName>
    </submittedName>
</protein>
<keyword evidence="5" id="KW-1015">Disulfide bond</keyword>
<keyword evidence="4" id="KW-0560">Oxidoreductase</keyword>
<evidence type="ECO:0000256" key="3">
    <source>
        <dbReference type="ARBA" id="ARBA00022827"/>
    </source>
</evidence>
<comment type="similarity">
    <text evidence="1">Belongs to the class-II pyridine nucleotide-disulfide oxidoreductase family.</text>
</comment>
<evidence type="ECO:0000313" key="8">
    <source>
        <dbReference type="EMBL" id="HHJ63278.1"/>
    </source>
</evidence>
<proteinExistence type="inferred from homology"/>
<dbReference type="InterPro" id="IPR023753">
    <property type="entry name" value="FAD/NAD-binding_dom"/>
</dbReference>
<evidence type="ECO:0000256" key="2">
    <source>
        <dbReference type="ARBA" id="ARBA00022630"/>
    </source>
</evidence>
<evidence type="ECO:0000256" key="6">
    <source>
        <dbReference type="ARBA" id="ARBA00023284"/>
    </source>
</evidence>
<evidence type="ECO:0000256" key="5">
    <source>
        <dbReference type="ARBA" id="ARBA00023157"/>
    </source>
</evidence>
<reference evidence="8" key="1">
    <citation type="journal article" date="2020" name="mSystems">
        <title>Genome- and Community-Level Interaction Insights into Carbon Utilization and Element Cycling Functions of Hydrothermarchaeota in Hydrothermal Sediment.</title>
        <authorList>
            <person name="Zhou Z."/>
            <person name="Liu Y."/>
            <person name="Xu W."/>
            <person name="Pan J."/>
            <person name="Luo Z.H."/>
            <person name="Li M."/>
        </authorList>
    </citation>
    <scope>NUCLEOTIDE SEQUENCE [LARGE SCALE GENOMIC DNA]</scope>
    <source>
        <strain evidence="8">HyVt-501</strain>
    </source>
</reference>
<organism evidence="8">
    <name type="scientific">Aquifex aeolicus</name>
    <dbReference type="NCBI Taxonomy" id="63363"/>
    <lineage>
        <taxon>Bacteria</taxon>
        <taxon>Pseudomonadati</taxon>
        <taxon>Aquificota</taxon>
        <taxon>Aquificia</taxon>
        <taxon>Aquificales</taxon>
        <taxon>Aquificaceae</taxon>
        <taxon>Aquifex</taxon>
    </lineage>
</organism>
<dbReference type="PRINTS" id="PR00368">
    <property type="entry name" value="FADPNR"/>
</dbReference>
<feature type="domain" description="FAD/NAD(P)-binding" evidence="7">
    <location>
        <begin position="2"/>
        <end position="288"/>
    </location>
</feature>
<sequence>MYDTVIVGAGPAGISAAIYAVRKRMNFLLVSESVGGQVLTSGDIENFLGYAEIDGVQFVDRMVSQMNHLGIEPLLDRVVSARREGDHFLLETLSGRRIPTRTLLLCTGSEHRKLNVPGEREFTGRGVSYCYTCDAPFFRDAKVAVVGGGNAGFEAVEQLLNYASEIYLIELGDKLRADEILRERVLKDDRVKVLLRTAVREIRGDASGVKSLLLEDLKEGKLRELEVSGVFVEIGLVPKTELADQLDVIKNEKGEIVIDCNNRTSEEGVYAAGDCTNIFAKQIITAAGEGAKALLSLYHELIYSRR</sequence>
<keyword evidence="2" id="KW-0285">Flavoprotein</keyword>
<dbReference type="EMBL" id="DRNB01000002">
    <property type="protein sequence ID" value="HHJ63278.1"/>
    <property type="molecule type" value="Genomic_DNA"/>
</dbReference>
<dbReference type="SUPFAM" id="SSF51905">
    <property type="entry name" value="FAD/NAD(P)-binding domain"/>
    <property type="match status" value="1"/>
</dbReference>
<dbReference type="Proteomes" id="UP000885792">
    <property type="component" value="Unassembled WGS sequence"/>
</dbReference>
<dbReference type="Pfam" id="PF07992">
    <property type="entry name" value="Pyr_redox_2"/>
    <property type="match status" value="1"/>
</dbReference>
<evidence type="ECO:0000256" key="4">
    <source>
        <dbReference type="ARBA" id="ARBA00023002"/>
    </source>
</evidence>
<gene>
    <name evidence="8" type="ORF">ENJ61_00060</name>
</gene>
<evidence type="ECO:0000256" key="1">
    <source>
        <dbReference type="ARBA" id="ARBA00009333"/>
    </source>
</evidence>
<dbReference type="InterPro" id="IPR008255">
    <property type="entry name" value="Pyr_nucl-diS_OxRdtase_2_AS"/>
</dbReference>
<dbReference type="InterPro" id="IPR036188">
    <property type="entry name" value="FAD/NAD-bd_sf"/>
</dbReference>
<dbReference type="InterPro" id="IPR050097">
    <property type="entry name" value="Ferredoxin-NADP_redctase_2"/>
</dbReference>
<dbReference type="PRINTS" id="PR00469">
    <property type="entry name" value="PNDRDTASEII"/>
</dbReference>
<evidence type="ECO:0000259" key="7">
    <source>
        <dbReference type="Pfam" id="PF07992"/>
    </source>
</evidence>
<dbReference type="PANTHER" id="PTHR48105">
    <property type="entry name" value="THIOREDOXIN REDUCTASE 1-RELATED-RELATED"/>
    <property type="match status" value="1"/>
</dbReference>
<name>A0A7C5Q6W7_AQUAO</name>
<keyword evidence="3" id="KW-0274">FAD</keyword>
<accession>A0A7C5Q6W7</accession>
<dbReference type="AlphaFoldDB" id="A0A7C5Q6W7"/>
<keyword evidence="6" id="KW-0676">Redox-active center</keyword>
<dbReference type="PROSITE" id="PS00573">
    <property type="entry name" value="PYRIDINE_REDOX_2"/>
    <property type="match status" value="1"/>
</dbReference>
<dbReference type="GO" id="GO:0016668">
    <property type="term" value="F:oxidoreductase activity, acting on a sulfur group of donors, NAD(P) as acceptor"/>
    <property type="evidence" value="ECO:0007669"/>
    <property type="project" value="UniProtKB-ARBA"/>
</dbReference>